<accession>A0A8H6HLA4</accession>
<reference evidence="3 4" key="1">
    <citation type="submission" date="2020-07" db="EMBL/GenBank/DDBJ databases">
        <title>Comparative genomics of pyrophilous fungi reveals a link between fire events and developmental genes.</title>
        <authorList>
            <consortium name="DOE Joint Genome Institute"/>
            <person name="Steindorff A.S."/>
            <person name="Carver A."/>
            <person name="Calhoun S."/>
            <person name="Stillman K."/>
            <person name="Liu H."/>
            <person name="Lipzen A."/>
            <person name="Pangilinan J."/>
            <person name="Labutti K."/>
            <person name="Bruns T.D."/>
            <person name="Grigoriev I.V."/>
        </authorList>
    </citation>
    <scope>NUCLEOTIDE SEQUENCE [LARGE SCALE GENOMIC DNA]</scope>
    <source>
        <strain evidence="3 4">CBS 144469</strain>
    </source>
</reference>
<evidence type="ECO:0000313" key="3">
    <source>
        <dbReference type="EMBL" id="KAF6748510.1"/>
    </source>
</evidence>
<proteinExistence type="predicted"/>
<evidence type="ECO:0000259" key="2">
    <source>
        <dbReference type="Pfam" id="PF12937"/>
    </source>
</evidence>
<dbReference type="AlphaFoldDB" id="A0A8H6HLA4"/>
<feature type="domain" description="F-box" evidence="2">
    <location>
        <begin position="40"/>
        <end position="87"/>
    </location>
</feature>
<feature type="coiled-coil region" evidence="1">
    <location>
        <begin position="7"/>
        <end position="34"/>
    </location>
</feature>
<sequence>TSLRNEVEKITSRISVLRAELEGLENRLRQHHSALSPVRRVPPEILAEIFSALVMGVQGSEGRDGLLDLGLVCKGWRRAALSSHRLW</sequence>
<comment type="caution">
    <text evidence="3">The sequence shown here is derived from an EMBL/GenBank/DDBJ whole genome shotgun (WGS) entry which is preliminary data.</text>
</comment>
<dbReference type="InterPro" id="IPR001810">
    <property type="entry name" value="F-box_dom"/>
</dbReference>
<dbReference type="SUPFAM" id="SSF81383">
    <property type="entry name" value="F-box domain"/>
    <property type="match status" value="1"/>
</dbReference>
<keyword evidence="1" id="KW-0175">Coiled coil</keyword>
<dbReference type="Pfam" id="PF12937">
    <property type="entry name" value="F-box-like"/>
    <property type="match status" value="1"/>
</dbReference>
<dbReference type="InterPro" id="IPR036047">
    <property type="entry name" value="F-box-like_dom_sf"/>
</dbReference>
<dbReference type="Proteomes" id="UP000521943">
    <property type="component" value="Unassembled WGS sequence"/>
</dbReference>
<dbReference type="EMBL" id="JACGCI010000070">
    <property type="protein sequence ID" value="KAF6748510.1"/>
    <property type="molecule type" value="Genomic_DNA"/>
</dbReference>
<feature type="non-terminal residue" evidence="3">
    <location>
        <position position="87"/>
    </location>
</feature>
<name>A0A8H6HLA4_9AGAR</name>
<evidence type="ECO:0000313" key="4">
    <source>
        <dbReference type="Proteomes" id="UP000521943"/>
    </source>
</evidence>
<evidence type="ECO:0000256" key="1">
    <source>
        <dbReference type="SAM" id="Coils"/>
    </source>
</evidence>
<organism evidence="3 4">
    <name type="scientific">Ephemerocybe angulata</name>
    <dbReference type="NCBI Taxonomy" id="980116"/>
    <lineage>
        <taxon>Eukaryota</taxon>
        <taxon>Fungi</taxon>
        <taxon>Dikarya</taxon>
        <taxon>Basidiomycota</taxon>
        <taxon>Agaricomycotina</taxon>
        <taxon>Agaricomycetes</taxon>
        <taxon>Agaricomycetidae</taxon>
        <taxon>Agaricales</taxon>
        <taxon>Agaricineae</taxon>
        <taxon>Psathyrellaceae</taxon>
        <taxon>Ephemerocybe</taxon>
    </lineage>
</organism>
<protein>
    <recommendedName>
        <fullName evidence="2">F-box domain-containing protein</fullName>
    </recommendedName>
</protein>
<dbReference type="Gene3D" id="1.20.1280.50">
    <property type="match status" value="1"/>
</dbReference>
<keyword evidence="4" id="KW-1185">Reference proteome</keyword>
<feature type="non-terminal residue" evidence="3">
    <location>
        <position position="1"/>
    </location>
</feature>
<gene>
    <name evidence="3" type="ORF">DFP72DRAFT_789177</name>
</gene>
<dbReference type="OrthoDB" id="3229088at2759"/>